<proteinExistence type="predicted"/>
<sequence length="54" mass="6032">MAFLRTQRISRFLKIGRRTPLTPQERTNLYVSRMPIAVFTASLGGHAPDGPFSA</sequence>
<dbReference type="AlphaFoldDB" id="A0A7I9YZG5"/>
<protein>
    <submittedName>
        <fullName evidence="1">Uncharacterized protein</fullName>
    </submittedName>
</protein>
<comment type="caution">
    <text evidence="1">The sequence shown here is derived from an EMBL/GenBank/DDBJ whole genome shotgun (WGS) entry which is preliminary data.</text>
</comment>
<keyword evidence="2" id="KW-1185">Reference proteome</keyword>
<gene>
    <name evidence="1" type="ORF">MBOU_60140</name>
</gene>
<dbReference type="EMBL" id="BLKZ01000002">
    <property type="protein sequence ID" value="GFG93972.1"/>
    <property type="molecule type" value="Genomic_DNA"/>
</dbReference>
<evidence type="ECO:0000313" key="2">
    <source>
        <dbReference type="Proteomes" id="UP000465360"/>
    </source>
</evidence>
<name>A0A7I9YZG5_MYCBU</name>
<organism evidence="1 2">
    <name type="scientific">Mycobacterium bourgelatii</name>
    <dbReference type="NCBI Taxonomy" id="1273442"/>
    <lineage>
        <taxon>Bacteria</taxon>
        <taxon>Bacillati</taxon>
        <taxon>Actinomycetota</taxon>
        <taxon>Actinomycetes</taxon>
        <taxon>Mycobacteriales</taxon>
        <taxon>Mycobacteriaceae</taxon>
        <taxon>Mycobacterium</taxon>
    </lineage>
</organism>
<dbReference type="Proteomes" id="UP000465360">
    <property type="component" value="Unassembled WGS sequence"/>
</dbReference>
<evidence type="ECO:0000313" key="1">
    <source>
        <dbReference type="EMBL" id="GFG93972.1"/>
    </source>
</evidence>
<reference evidence="1 2" key="1">
    <citation type="journal article" date="2019" name="Emerg. Microbes Infect.">
        <title>Comprehensive subspecies identification of 175 nontuberculous mycobacteria species based on 7547 genomic profiles.</title>
        <authorList>
            <person name="Matsumoto Y."/>
            <person name="Kinjo T."/>
            <person name="Motooka D."/>
            <person name="Nabeya D."/>
            <person name="Jung N."/>
            <person name="Uechi K."/>
            <person name="Horii T."/>
            <person name="Iida T."/>
            <person name="Fujita J."/>
            <person name="Nakamura S."/>
        </authorList>
    </citation>
    <scope>NUCLEOTIDE SEQUENCE [LARGE SCALE GENOMIC DNA]</scope>
    <source>
        <strain evidence="1 2">JCM 30725</strain>
    </source>
</reference>
<accession>A0A7I9YZG5</accession>
<dbReference type="RefSeq" id="WP_205351551.1">
    <property type="nucleotide sequence ID" value="NZ_BLKZ01000002.1"/>
</dbReference>